<dbReference type="PANTHER" id="PTHR36842:SF1">
    <property type="entry name" value="PROTEIN TOLB"/>
    <property type="match status" value="1"/>
</dbReference>
<dbReference type="STRING" id="709032.Sulku_0764"/>
<dbReference type="OrthoDB" id="9815657at2"/>
<dbReference type="Proteomes" id="UP000008721">
    <property type="component" value="Chromosome"/>
</dbReference>
<sequence length="415" mass="45789">MKIILIFLTLVQFSWGADATLEVVKGVGGLSPLAIEDSSLQTSDLSRKFTQMLAADMNVVSLFTVDQSYASVPFNSLSPSPQHQDAQYLIRYRLVDDGAGGMRADVKMLQNGNEFFAKSYILKQSEMAVFLSHAIAYDINAKLGGSPIDWIKRKVVFVRLTSPKRSEIVVSDYTLSYQKVVMSGGMYGFAKWANSEQSEVYYTSLLDFKPTIYKLSLQSGKKDKIVSSDGMAVCSDVSEDSKRLLLTLAPNGQPDIYLFDLTSGAKTQITNYSGIDVNGQFMGDGSIAFVSNRLGYPNIFSTRMNSTAVSQLVYHGKNNSSLSSYKNFLVYKARENSATFAGNSFNLHLLSLNSGNVQRLTASGENDFPKFSYDGEAILYIKQEGARSSVGVIRFGVNKSFVFPLKIGRIQSIDW</sequence>
<evidence type="ECO:0000313" key="3">
    <source>
        <dbReference type="Proteomes" id="UP000008721"/>
    </source>
</evidence>
<dbReference type="eggNOG" id="COG0823">
    <property type="taxonomic scope" value="Bacteria"/>
</dbReference>
<name>E4U1J4_SULKY</name>
<dbReference type="Gene3D" id="2.120.10.30">
    <property type="entry name" value="TolB, C-terminal domain"/>
    <property type="match status" value="1"/>
</dbReference>
<comment type="similarity">
    <text evidence="1">Belongs to the TolB family.</text>
</comment>
<evidence type="ECO:0000256" key="1">
    <source>
        <dbReference type="ARBA" id="ARBA00009820"/>
    </source>
</evidence>
<reference evidence="2 3" key="1">
    <citation type="journal article" date="2012" name="Stand. Genomic Sci.">
        <title>Complete genome sequence of the sulfur compounds oxidizing chemolithoautotroph Sulfuricurvum kujiense type strain (YK-1(T)).</title>
        <authorList>
            <person name="Han C."/>
            <person name="Kotsyurbenko O."/>
            <person name="Chertkov O."/>
            <person name="Held B."/>
            <person name="Lapidus A."/>
            <person name="Nolan M."/>
            <person name="Lucas S."/>
            <person name="Hammon N."/>
            <person name="Deshpande S."/>
            <person name="Cheng J.F."/>
            <person name="Tapia R."/>
            <person name="Goodwin L.A."/>
            <person name="Pitluck S."/>
            <person name="Liolios K."/>
            <person name="Pagani I."/>
            <person name="Ivanova N."/>
            <person name="Mavromatis K."/>
            <person name="Mikhailova N."/>
            <person name="Pati A."/>
            <person name="Chen A."/>
            <person name="Palaniappan K."/>
            <person name="Land M."/>
            <person name="Hauser L."/>
            <person name="Chang Y.J."/>
            <person name="Jeffries C.D."/>
            <person name="Brambilla E.M."/>
            <person name="Rohde M."/>
            <person name="Spring S."/>
            <person name="Sikorski J."/>
            <person name="Goker M."/>
            <person name="Woyke T."/>
            <person name="Bristow J."/>
            <person name="Eisen J.A."/>
            <person name="Markowitz V."/>
            <person name="Hugenholtz P."/>
            <person name="Kyrpides N.C."/>
            <person name="Klenk H.P."/>
            <person name="Detter J.C."/>
        </authorList>
    </citation>
    <scope>NUCLEOTIDE SEQUENCE [LARGE SCALE GENOMIC DNA]</scope>
    <source>
        <strain evidence="3">ATCC BAA-921 / DSM 16994 / JCM 11577 / YK-1</strain>
    </source>
</reference>
<dbReference type="SUPFAM" id="SSF69304">
    <property type="entry name" value="Tricorn protease N-terminal domain"/>
    <property type="match status" value="1"/>
</dbReference>
<dbReference type="InterPro" id="IPR011042">
    <property type="entry name" value="6-blade_b-propeller_TolB-like"/>
</dbReference>
<dbReference type="AlphaFoldDB" id="E4U1J4"/>
<dbReference type="HOGENOM" id="CLU_665280_0_0_7"/>
<dbReference type="Pfam" id="PF07676">
    <property type="entry name" value="PD40"/>
    <property type="match status" value="1"/>
</dbReference>
<keyword evidence="3" id="KW-1185">Reference proteome</keyword>
<protein>
    <submittedName>
        <fullName evidence="2">Translocation protein TolB</fullName>
    </submittedName>
</protein>
<dbReference type="InterPro" id="IPR011659">
    <property type="entry name" value="WD40"/>
</dbReference>
<dbReference type="EMBL" id="CP002355">
    <property type="protein sequence ID" value="ADR33430.1"/>
    <property type="molecule type" value="Genomic_DNA"/>
</dbReference>
<accession>E4U1J4</accession>
<dbReference type="PANTHER" id="PTHR36842">
    <property type="entry name" value="PROTEIN TOLB HOMOLOG"/>
    <property type="match status" value="1"/>
</dbReference>
<dbReference type="KEGG" id="sku:Sulku_0764"/>
<dbReference type="NCBIfam" id="NF003124">
    <property type="entry name" value="PRK04043.1"/>
    <property type="match status" value="1"/>
</dbReference>
<organism evidence="2 3">
    <name type="scientific">Sulfuricurvum kujiense (strain ATCC BAA-921 / DSM 16994 / JCM 11577 / YK-1)</name>
    <dbReference type="NCBI Taxonomy" id="709032"/>
    <lineage>
        <taxon>Bacteria</taxon>
        <taxon>Pseudomonadati</taxon>
        <taxon>Campylobacterota</taxon>
        <taxon>Epsilonproteobacteria</taxon>
        <taxon>Campylobacterales</taxon>
        <taxon>Sulfurimonadaceae</taxon>
        <taxon>Sulfuricurvum</taxon>
    </lineage>
</organism>
<proteinExistence type="inferred from homology"/>
<evidence type="ECO:0000313" key="2">
    <source>
        <dbReference type="EMBL" id="ADR33430.1"/>
    </source>
</evidence>
<gene>
    <name evidence="2" type="ordered locus">Sulku_0764</name>
</gene>
<dbReference type="RefSeq" id="WP_013459627.1">
    <property type="nucleotide sequence ID" value="NC_014762.1"/>
</dbReference>